<dbReference type="InterPro" id="IPR001638">
    <property type="entry name" value="Solute-binding_3/MltF_N"/>
</dbReference>
<feature type="signal peptide" evidence="5">
    <location>
        <begin position="1"/>
        <end position="21"/>
    </location>
</feature>
<dbReference type="SMART" id="SM00062">
    <property type="entry name" value="PBPb"/>
    <property type="match status" value="1"/>
</dbReference>
<reference evidence="7 8" key="1">
    <citation type="journal article" date="2013" name="J. Biotechnol.">
        <title>Genome sequence of Corynebacterium pseudotuberculosis biovar equi strain 258 and prediction of antigenic targets to improve biotechnological vaccine production.</title>
        <authorList>
            <person name="Soares S.C."/>
            <person name="Trost E."/>
            <person name="Ramos R.T."/>
            <person name="Carneiro A.R."/>
            <person name="Santos A.R."/>
            <person name="Pinto A.C."/>
            <person name="Barbosa E."/>
            <person name="Aburjaile F."/>
            <person name="Ali A."/>
            <person name="Diniz C.A."/>
            <person name="Hassan S.S."/>
            <person name="Fiaux K."/>
            <person name="Guimaraes L.C."/>
            <person name="Bakhtiar S.M."/>
            <person name="Pereira U."/>
            <person name="Almeida S.S."/>
            <person name="Abreu V.A."/>
            <person name="Rocha F.S."/>
            <person name="Dorella F.A."/>
            <person name="Miyoshi A."/>
            <person name="Silva A."/>
            <person name="Azevedo V."/>
            <person name="Tauch A."/>
        </authorList>
    </citation>
    <scope>NUCLEOTIDE SEQUENCE [LARGE SCALE GENOMIC DNA]</scope>
    <source>
        <strain evidence="7 8">258</strain>
    </source>
</reference>
<dbReference type="InterPro" id="IPR051455">
    <property type="entry name" value="Bact_solute-bind_prot3"/>
</dbReference>
<dbReference type="SUPFAM" id="SSF53850">
    <property type="entry name" value="Periplasmic binding protein-like II"/>
    <property type="match status" value="1"/>
</dbReference>
<dbReference type="PROSITE" id="PS51257">
    <property type="entry name" value="PROKAR_LIPOPROTEIN"/>
    <property type="match status" value="1"/>
</dbReference>
<sequence length="323" mass="35490">MLRRTVLALLTTSVLLTTACATPEPTVTVSPSRPPTTSPKPQEDSALPDVDTTNLLGSLRPGTGSDAAPENIRKIRERGRLMVGIDQSQNLLSFRNTATGELQGFEVDLAREISRDIFGDPTKIDFRYIDADTWVKALENNDVDLAIRSISITRGRQDQVFFSTPYFSGKTKLLVHKNSGISSVDDLPGKTVCATAESTGAQRTRYVAPRAKLLIVSSSADCLLALQQGHTDAVISDDTILSGMLAQDPFTEIVGNALAEEHYGIAFAKPGPRHDSEGIIRHVNATIERIFKDGTWQRSYTKWFGDYLPSQNPPALNYREEQR</sequence>
<dbReference type="Pfam" id="PF00497">
    <property type="entry name" value="SBP_bac_3"/>
    <property type="match status" value="1"/>
</dbReference>
<proteinExistence type="inferred from homology"/>
<evidence type="ECO:0000256" key="4">
    <source>
        <dbReference type="SAM" id="MobiDB-lite"/>
    </source>
</evidence>
<keyword evidence="3 5" id="KW-0732">Signal</keyword>
<feature type="region of interest" description="Disordered" evidence="4">
    <location>
        <begin position="24"/>
        <end position="68"/>
    </location>
</feature>
<dbReference type="Gene3D" id="3.40.190.10">
    <property type="entry name" value="Periplasmic binding protein-like II"/>
    <property type="match status" value="2"/>
</dbReference>
<dbReference type="PANTHER" id="PTHR30085">
    <property type="entry name" value="AMINO ACID ABC TRANSPORTER PERMEASE"/>
    <property type="match status" value="1"/>
</dbReference>
<feature type="chain" id="PRO_5043616745" evidence="5">
    <location>
        <begin position="22"/>
        <end position="323"/>
    </location>
</feature>
<evidence type="ECO:0000256" key="2">
    <source>
        <dbReference type="ARBA" id="ARBA00022448"/>
    </source>
</evidence>
<dbReference type="Proteomes" id="UP000006465">
    <property type="component" value="Chromosome"/>
</dbReference>
<evidence type="ECO:0000259" key="6">
    <source>
        <dbReference type="SMART" id="SM00062"/>
    </source>
</evidence>
<gene>
    <name evidence="7" type="ORF">CP258_09480</name>
</gene>
<dbReference type="EMBL" id="CP003540">
    <property type="protein sequence ID" value="AFK17468.1"/>
    <property type="molecule type" value="Genomic_DNA"/>
</dbReference>
<protein>
    <submittedName>
        <fullName evidence="7">Transporter substrate-binding domain-containing protein</fullName>
    </submittedName>
</protein>
<dbReference type="GO" id="GO:0005576">
    <property type="term" value="C:extracellular region"/>
    <property type="evidence" value="ECO:0007669"/>
    <property type="project" value="TreeGrafter"/>
</dbReference>
<evidence type="ECO:0000256" key="3">
    <source>
        <dbReference type="ARBA" id="ARBA00022729"/>
    </source>
</evidence>
<organism evidence="7 8">
    <name type="scientific">Corynebacterium pseudotuberculosis 258</name>
    <dbReference type="NCBI Taxonomy" id="1168865"/>
    <lineage>
        <taxon>Bacteria</taxon>
        <taxon>Bacillati</taxon>
        <taxon>Actinomycetota</taxon>
        <taxon>Actinomycetes</taxon>
        <taxon>Mycobacteriales</taxon>
        <taxon>Corynebacteriaceae</taxon>
        <taxon>Corynebacterium</taxon>
    </lineage>
</organism>
<evidence type="ECO:0000256" key="1">
    <source>
        <dbReference type="ARBA" id="ARBA00010333"/>
    </source>
</evidence>
<accession>A0AAU8PT64</accession>
<name>A0AAU8PT64_CORPS</name>
<evidence type="ECO:0000313" key="7">
    <source>
        <dbReference type="EMBL" id="AFK17468.1"/>
    </source>
</evidence>
<keyword evidence="2" id="KW-0813">Transport</keyword>
<comment type="similarity">
    <text evidence="1">Belongs to the bacterial solute-binding protein 3 family.</text>
</comment>
<dbReference type="GO" id="GO:0030288">
    <property type="term" value="C:outer membrane-bounded periplasmic space"/>
    <property type="evidence" value="ECO:0007669"/>
    <property type="project" value="TreeGrafter"/>
</dbReference>
<evidence type="ECO:0000313" key="8">
    <source>
        <dbReference type="Proteomes" id="UP000006465"/>
    </source>
</evidence>
<dbReference type="PANTHER" id="PTHR30085:SF6">
    <property type="entry name" value="ABC TRANSPORTER GLUTAMINE-BINDING PROTEIN GLNH"/>
    <property type="match status" value="1"/>
</dbReference>
<dbReference type="GO" id="GO:0006865">
    <property type="term" value="P:amino acid transport"/>
    <property type="evidence" value="ECO:0007669"/>
    <property type="project" value="TreeGrafter"/>
</dbReference>
<dbReference type="RefSeq" id="WP_014523620.1">
    <property type="nucleotide sequence ID" value="NC_017945.3"/>
</dbReference>
<dbReference type="AlphaFoldDB" id="A0AAU8PT64"/>
<evidence type="ECO:0000256" key="5">
    <source>
        <dbReference type="SAM" id="SignalP"/>
    </source>
</evidence>
<feature type="domain" description="Solute-binding protein family 3/N-terminal" evidence="6">
    <location>
        <begin position="80"/>
        <end position="307"/>
    </location>
</feature>
<dbReference type="CDD" id="cd13690">
    <property type="entry name" value="PBP2_GluB"/>
    <property type="match status" value="1"/>
</dbReference>
<dbReference type="KEGG" id="coe:CP258_09480"/>